<dbReference type="Proteomes" id="UP000285112">
    <property type="component" value="Unassembled WGS sequence"/>
</dbReference>
<dbReference type="EMBL" id="QZFV01000063">
    <property type="protein sequence ID" value="RJQ88587.1"/>
    <property type="molecule type" value="Genomic_DNA"/>
</dbReference>
<dbReference type="AlphaFoldDB" id="A0A419I8R1"/>
<reference evidence="2 3" key="1">
    <citation type="submission" date="2018-09" db="EMBL/GenBank/DDBJ databases">
        <title>YIM PH 21725 draft genome.</title>
        <authorList>
            <person name="Miao C."/>
        </authorList>
    </citation>
    <scope>NUCLEOTIDE SEQUENCE [LARGE SCALE GENOMIC DNA]</scope>
    <source>
        <strain evidence="3">YIM PH21725</strain>
    </source>
</reference>
<name>A0A419I8R1_9PSEU</name>
<gene>
    <name evidence="2" type="ORF">D5S19_06465</name>
</gene>
<dbReference type="RefSeq" id="WP_120022399.1">
    <property type="nucleotide sequence ID" value="NZ_QZFV01000063.1"/>
</dbReference>
<keyword evidence="1" id="KW-1133">Transmembrane helix</keyword>
<dbReference type="InterPro" id="IPR028082">
    <property type="entry name" value="Peripla_BP_I"/>
</dbReference>
<evidence type="ECO:0000256" key="1">
    <source>
        <dbReference type="SAM" id="Phobius"/>
    </source>
</evidence>
<protein>
    <submittedName>
        <fullName evidence="2">ABC transporter substrate-binding protein</fullName>
    </submittedName>
</protein>
<dbReference type="SUPFAM" id="SSF53822">
    <property type="entry name" value="Periplasmic binding protein-like I"/>
    <property type="match status" value="1"/>
</dbReference>
<organism evidence="2 3">
    <name type="scientific">Amycolatopsis panacis</name>
    <dbReference type="NCBI Taxonomy" id="2340917"/>
    <lineage>
        <taxon>Bacteria</taxon>
        <taxon>Bacillati</taxon>
        <taxon>Actinomycetota</taxon>
        <taxon>Actinomycetes</taxon>
        <taxon>Pseudonocardiales</taxon>
        <taxon>Pseudonocardiaceae</taxon>
        <taxon>Amycolatopsis</taxon>
    </lineage>
</organism>
<dbReference type="Gene3D" id="3.40.50.2300">
    <property type="match status" value="2"/>
</dbReference>
<accession>A0A419I8R1</accession>
<evidence type="ECO:0000313" key="3">
    <source>
        <dbReference type="Proteomes" id="UP000285112"/>
    </source>
</evidence>
<feature type="transmembrane region" description="Helical" evidence="1">
    <location>
        <begin position="16"/>
        <end position="37"/>
    </location>
</feature>
<proteinExistence type="predicted"/>
<keyword evidence="3" id="KW-1185">Reference proteome</keyword>
<keyword evidence="1" id="KW-0472">Membrane</keyword>
<dbReference type="OrthoDB" id="3440574at2"/>
<evidence type="ECO:0000313" key="2">
    <source>
        <dbReference type="EMBL" id="RJQ88587.1"/>
    </source>
</evidence>
<keyword evidence="1" id="KW-0812">Transmembrane</keyword>
<comment type="caution">
    <text evidence="2">The sequence shown here is derived from an EMBL/GenBank/DDBJ whole genome shotgun (WGS) entry which is preliminary data.</text>
</comment>
<sequence length="493" mass="53433">MTSERIRPPRPSWIKWLWGGGVIVLLAVVLVAVFVVVPAISDASHSCGDGVRERGDNSECTGVTDGSYVFADDLADVEQRIHQENTTVTGSGKPYVNIAVLLPMTLVEPDQVSREWVRHQLEGAYLAQHRANTTESWGAKDPQIRLLLANPGSQLKQWEPVVDDLIGRSGPDQVIAVTGIGLSLSTSQQAVQRLSDHQIPVVASHLAAEEFSRIPGFMRVSPTSSTYGTALAAFVKPAARTATLVQDQNPRDLYPKTLAGAFTAKFVDGTHRLAGRTEYFDSNQTGVENTFLQMMPNICSDHPDVLYFAGREQNLTSFIAQLAQRRCLDQHLTVLTGDLAQTGPPGPDMRRGLEANVTVLGPGLAHPQAWTSHPELFNKPSVASFREPHCTDCFEVLFPQERLDDGTAILAHDAVVTVVWAIRGLPQISTGTAVTSQDVLQAKNRLHDQLAVPGASGAISFDEQGNPVNKVIPILRVRVNATPEFAALSDPSS</sequence>